<feature type="region of interest" description="Disordered" evidence="1">
    <location>
        <begin position="1"/>
        <end position="76"/>
    </location>
</feature>
<dbReference type="EnsemblMetazoa" id="CJA15510.1">
    <property type="protein sequence ID" value="CJA15510.1"/>
    <property type="gene ID" value="WBGene00134714"/>
</dbReference>
<reference evidence="2" key="2">
    <citation type="submission" date="2022-06" db="UniProtKB">
        <authorList>
            <consortium name="EnsemblMetazoa"/>
        </authorList>
    </citation>
    <scope>IDENTIFICATION</scope>
    <source>
        <strain evidence="2">DF5081</strain>
    </source>
</reference>
<evidence type="ECO:0000256" key="1">
    <source>
        <dbReference type="SAM" id="MobiDB-lite"/>
    </source>
</evidence>
<evidence type="ECO:0000313" key="2">
    <source>
        <dbReference type="EnsemblMetazoa" id="CJA15510.1"/>
    </source>
</evidence>
<proteinExistence type="predicted"/>
<accession>A0A8R1HYA4</accession>
<feature type="compositionally biased region" description="Polar residues" evidence="1">
    <location>
        <begin position="110"/>
        <end position="132"/>
    </location>
</feature>
<reference evidence="3" key="1">
    <citation type="submission" date="2010-08" db="EMBL/GenBank/DDBJ databases">
        <authorList>
            <consortium name="Caenorhabditis japonica Sequencing Consortium"/>
            <person name="Wilson R.K."/>
        </authorList>
    </citation>
    <scope>NUCLEOTIDE SEQUENCE [LARGE SCALE GENOMIC DNA]</scope>
    <source>
        <strain evidence="3">DF5081</strain>
    </source>
</reference>
<evidence type="ECO:0000313" key="3">
    <source>
        <dbReference type="Proteomes" id="UP000005237"/>
    </source>
</evidence>
<organism evidence="2 3">
    <name type="scientific">Caenorhabditis japonica</name>
    <dbReference type="NCBI Taxonomy" id="281687"/>
    <lineage>
        <taxon>Eukaryota</taxon>
        <taxon>Metazoa</taxon>
        <taxon>Ecdysozoa</taxon>
        <taxon>Nematoda</taxon>
        <taxon>Chromadorea</taxon>
        <taxon>Rhabditida</taxon>
        <taxon>Rhabditina</taxon>
        <taxon>Rhabditomorpha</taxon>
        <taxon>Rhabditoidea</taxon>
        <taxon>Rhabditidae</taxon>
        <taxon>Peloderinae</taxon>
        <taxon>Caenorhabditis</taxon>
    </lineage>
</organism>
<sequence length="352" mass="40086">MPNPSQYHPGGGATSGAASSSLLAQHLASAPNPHHNYPASSQQSSHLHQLLQQPHQPSYPAGPATQQLQQQQRMVEQHRMEMAYNQQQAYHAQQEAAAAYQAQQQARQAGHQTEQNTAAFPPSASSTHSAYSLHQRAQEVPSSHNLPLPTYERQLPEKPADLSQFNTGELCIMGREIVSDLNQKTSQLAQMLKKVMERKQLNQGENPNDLSDNCRRNLDKMAEIREEIENRRPQGWKRLTGDDYIELMLDDSEVPPDEEMSEEQKVKRAELLKRMPTVMSKTPPNEGDVWYQGRWIPAELHKKYMKFEENKEKIKSLAHDLKNLSWKIEVTSPRHLKKVDQTKISKKRGEEA</sequence>
<dbReference type="AlphaFoldDB" id="A0A8R1HYA4"/>
<dbReference type="Proteomes" id="UP000005237">
    <property type="component" value="Unassembled WGS sequence"/>
</dbReference>
<feature type="region of interest" description="Disordered" evidence="1">
    <location>
        <begin position="101"/>
        <end position="151"/>
    </location>
</feature>
<feature type="compositionally biased region" description="Low complexity" evidence="1">
    <location>
        <begin position="15"/>
        <end position="30"/>
    </location>
</feature>
<keyword evidence="3" id="KW-1185">Reference proteome</keyword>
<name>A0A8R1HYA4_CAEJA</name>
<feature type="compositionally biased region" description="Low complexity" evidence="1">
    <location>
        <begin position="40"/>
        <end position="58"/>
    </location>
</feature>
<protein>
    <submittedName>
        <fullName evidence="2">Uncharacterized protein</fullName>
    </submittedName>
</protein>